<gene>
    <name evidence="1" type="ORF">RM423_24885</name>
</gene>
<sequence>MIERCDPIIAEWVDREVGEHARRHGWTHKAMAETRSGIRIVIGLQDDPGAPIKATDVTLLGGIDLPVRRILDVLAEMRLLDDDRTPAVKTWFAQRAAELPAPMRDELGI</sequence>
<protein>
    <submittedName>
        <fullName evidence="1">Uncharacterized protein</fullName>
    </submittedName>
</protein>
<dbReference type="Proteomes" id="UP001183176">
    <property type="component" value="Unassembled WGS sequence"/>
</dbReference>
<dbReference type="RefSeq" id="WP_311425719.1">
    <property type="nucleotide sequence ID" value="NZ_JAVREH010000183.1"/>
</dbReference>
<dbReference type="EMBL" id="JAVREH010000183">
    <property type="protein sequence ID" value="MDT0264587.1"/>
    <property type="molecule type" value="Genomic_DNA"/>
</dbReference>
<reference evidence="2" key="1">
    <citation type="submission" date="2023-07" db="EMBL/GenBank/DDBJ databases">
        <title>30 novel species of actinomycetes from the DSMZ collection.</title>
        <authorList>
            <person name="Nouioui I."/>
        </authorList>
    </citation>
    <scope>NUCLEOTIDE SEQUENCE [LARGE SCALE GENOMIC DNA]</scope>
    <source>
        <strain evidence="2">DSM 44399</strain>
    </source>
</reference>
<name>A0ABU2JHY3_9ACTN</name>
<proteinExistence type="predicted"/>
<comment type="caution">
    <text evidence="1">The sequence shown here is derived from an EMBL/GenBank/DDBJ whole genome shotgun (WGS) entry which is preliminary data.</text>
</comment>
<accession>A0ABU2JHY3</accession>
<keyword evidence="2" id="KW-1185">Reference proteome</keyword>
<evidence type="ECO:0000313" key="2">
    <source>
        <dbReference type="Proteomes" id="UP001183176"/>
    </source>
</evidence>
<organism evidence="1 2">
    <name type="scientific">Jatrophihabitans lederbergiae</name>
    <dbReference type="NCBI Taxonomy" id="3075547"/>
    <lineage>
        <taxon>Bacteria</taxon>
        <taxon>Bacillati</taxon>
        <taxon>Actinomycetota</taxon>
        <taxon>Actinomycetes</taxon>
        <taxon>Jatrophihabitantales</taxon>
        <taxon>Jatrophihabitantaceae</taxon>
        <taxon>Jatrophihabitans</taxon>
    </lineage>
</organism>
<evidence type="ECO:0000313" key="1">
    <source>
        <dbReference type="EMBL" id="MDT0264587.1"/>
    </source>
</evidence>